<gene>
    <name evidence="6" type="primary">tsf</name>
    <name evidence="8" type="ORF">UW92_C0021G0014</name>
</gene>
<dbReference type="AlphaFoldDB" id="A0A0G1L4S3"/>
<dbReference type="PATRIC" id="fig|1618662.3.peg.426"/>
<evidence type="ECO:0000313" key="9">
    <source>
        <dbReference type="Proteomes" id="UP000033966"/>
    </source>
</evidence>
<evidence type="ECO:0000256" key="1">
    <source>
        <dbReference type="ARBA" id="ARBA00005532"/>
    </source>
</evidence>
<dbReference type="CDD" id="cd14275">
    <property type="entry name" value="UBA_EF-Ts"/>
    <property type="match status" value="1"/>
</dbReference>
<dbReference type="NCBIfam" id="TIGR00116">
    <property type="entry name" value="tsf"/>
    <property type="match status" value="1"/>
</dbReference>
<accession>A0A0G1L4S3</accession>
<organism evidence="8 9">
    <name type="scientific">Candidatus Jorgensenbacteria bacterium GW2011_GWA2_45_13</name>
    <dbReference type="NCBI Taxonomy" id="1618662"/>
    <lineage>
        <taxon>Bacteria</taxon>
        <taxon>Candidatus Joergenseniibacteriota</taxon>
    </lineage>
</organism>
<dbReference type="InterPro" id="IPR014039">
    <property type="entry name" value="Transl_elong_EFTs/EF1B_dimer"/>
</dbReference>
<reference evidence="8 9" key="1">
    <citation type="journal article" date="2015" name="Nature">
        <title>rRNA introns, odd ribosomes, and small enigmatic genomes across a large radiation of phyla.</title>
        <authorList>
            <person name="Brown C.T."/>
            <person name="Hug L.A."/>
            <person name="Thomas B.C."/>
            <person name="Sharon I."/>
            <person name="Castelle C.J."/>
            <person name="Singh A."/>
            <person name="Wilkins M.J."/>
            <person name="Williams K.H."/>
            <person name="Banfield J.F."/>
        </authorList>
    </citation>
    <scope>NUCLEOTIDE SEQUENCE [LARGE SCALE GENOMIC DNA]</scope>
</reference>
<dbReference type="InterPro" id="IPR036402">
    <property type="entry name" value="EF-Ts_dimer_sf"/>
</dbReference>
<comment type="caution">
    <text evidence="8">The sequence shown here is derived from an EMBL/GenBank/DDBJ whole genome shotgun (WGS) entry which is preliminary data.</text>
</comment>
<dbReference type="InterPro" id="IPR001816">
    <property type="entry name" value="Transl_elong_EFTs/EF1B"/>
</dbReference>
<dbReference type="SUPFAM" id="SSF54713">
    <property type="entry name" value="Elongation factor Ts (EF-Ts), dimerisation domain"/>
    <property type="match status" value="1"/>
</dbReference>
<evidence type="ECO:0000256" key="4">
    <source>
        <dbReference type="ARBA" id="ARBA00022917"/>
    </source>
</evidence>
<evidence type="ECO:0000256" key="3">
    <source>
        <dbReference type="ARBA" id="ARBA00022768"/>
    </source>
</evidence>
<name>A0A0G1L4S3_9BACT</name>
<keyword evidence="6" id="KW-0963">Cytoplasm</keyword>
<dbReference type="GO" id="GO:0003746">
    <property type="term" value="F:translation elongation factor activity"/>
    <property type="evidence" value="ECO:0007669"/>
    <property type="project" value="UniProtKB-UniRule"/>
</dbReference>
<dbReference type="InterPro" id="IPR009060">
    <property type="entry name" value="UBA-like_sf"/>
</dbReference>
<comment type="subcellular location">
    <subcellularLocation>
        <location evidence="6">Cytoplasm</location>
    </subcellularLocation>
</comment>
<sequence>MKEDLIKLRELTGAGVMECKRALDESKGDFEKAKEYIRKAGAARAEKKKERKTGAGLLHSYIHNNRVGVLIEVRCETDFVARSDPFQNLVHELTLHIAATDPENPEALLKEPYVKDESLTIAQLIDKTIAQVGENIQVERFARFEI</sequence>
<protein>
    <recommendedName>
        <fullName evidence="2 6">Elongation factor Ts</fullName>
        <shortName evidence="6">EF-Ts</shortName>
    </recommendedName>
</protein>
<evidence type="ECO:0000256" key="5">
    <source>
        <dbReference type="ARBA" id="ARBA00025453"/>
    </source>
</evidence>
<dbReference type="EMBL" id="LCKF01000021">
    <property type="protein sequence ID" value="KKT90966.1"/>
    <property type="molecule type" value="Genomic_DNA"/>
</dbReference>
<evidence type="ECO:0000256" key="2">
    <source>
        <dbReference type="ARBA" id="ARBA00016956"/>
    </source>
</evidence>
<keyword evidence="4 6" id="KW-0648">Protein biosynthesis</keyword>
<feature type="region of interest" description="Involved in Mg(2+) ion dislocation from EF-Tu" evidence="6">
    <location>
        <begin position="77"/>
        <end position="80"/>
    </location>
</feature>
<dbReference type="PROSITE" id="PS01126">
    <property type="entry name" value="EF_TS_1"/>
    <property type="match status" value="1"/>
</dbReference>
<comment type="similarity">
    <text evidence="1 6">Belongs to the EF-Ts family.</text>
</comment>
<dbReference type="FunFam" id="1.10.8.10:FF:000001">
    <property type="entry name" value="Elongation factor Ts"/>
    <property type="match status" value="1"/>
</dbReference>
<dbReference type="PANTHER" id="PTHR11741">
    <property type="entry name" value="ELONGATION FACTOR TS"/>
    <property type="match status" value="1"/>
</dbReference>
<dbReference type="Pfam" id="PF00889">
    <property type="entry name" value="EF_TS"/>
    <property type="match status" value="1"/>
</dbReference>
<dbReference type="Gene3D" id="3.30.479.20">
    <property type="entry name" value="Elongation factor Ts, dimerisation domain"/>
    <property type="match status" value="1"/>
</dbReference>
<dbReference type="SUPFAM" id="SSF46934">
    <property type="entry name" value="UBA-like"/>
    <property type="match status" value="1"/>
</dbReference>
<dbReference type="InterPro" id="IPR018101">
    <property type="entry name" value="Transl_elong_Ts_CS"/>
</dbReference>
<keyword evidence="3 6" id="KW-0251">Elongation factor</keyword>
<evidence type="ECO:0000259" key="7">
    <source>
        <dbReference type="Pfam" id="PF00889"/>
    </source>
</evidence>
<evidence type="ECO:0000313" key="8">
    <source>
        <dbReference type="EMBL" id="KKT90966.1"/>
    </source>
</evidence>
<proteinExistence type="inferred from homology"/>
<dbReference type="PANTHER" id="PTHR11741:SF10">
    <property type="entry name" value="POLYPROTEIN OF EF-TS, CHLOROPLASTIC"/>
    <property type="match status" value="1"/>
</dbReference>
<dbReference type="Gene3D" id="1.10.8.10">
    <property type="entry name" value="DNA helicase RuvA subunit, C-terminal domain"/>
    <property type="match status" value="1"/>
</dbReference>
<dbReference type="HAMAP" id="MF_00050">
    <property type="entry name" value="EF_Ts"/>
    <property type="match status" value="1"/>
</dbReference>
<dbReference type="Proteomes" id="UP000033966">
    <property type="component" value="Unassembled WGS sequence"/>
</dbReference>
<evidence type="ECO:0000256" key="6">
    <source>
        <dbReference type="HAMAP-Rule" id="MF_00050"/>
    </source>
</evidence>
<comment type="function">
    <text evidence="5 6">Associates with the EF-Tu.GDP complex and induces the exchange of GDP to GTP. It remains bound to the aminoacyl-tRNA.EF-Tu.GTP complex up to the GTP hydrolysis stage on the ribosome.</text>
</comment>
<feature type="domain" description="Translation elongation factor EFTs/EF1B dimerisation" evidence="7">
    <location>
        <begin position="68"/>
        <end position="145"/>
    </location>
</feature>
<dbReference type="GO" id="GO:0005737">
    <property type="term" value="C:cytoplasm"/>
    <property type="evidence" value="ECO:0007669"/>
    <property type="project" value="UniProtKB-SubCell"/>
</dbReference>